<dbReference type="Proteomes" id="UP001497525">
    <property type="component" value="Unassembled WGS sequence"/>
</dbReference>
<dbReference type="Pfam" id="PF07678">
    <property type="entry name" value="TED_complement"/>
    <property type="match status" value="1"/>
</dbReference>
<dbReference type="SMART" id="SM01419">
    <property type="entry name" value="Thiol-ester_cl"/>
    <property type="match status" value="1"/>
</dbReference>
<dbReference type="InterPro" id="IPR008930">
    <property type="entry name" value="Terpenoid_cyclase/PrenylTrfase"/>
</dbReference>
<dbReference type="SMART" id="SM01360">
    <property type="entry name" value="A2M"/>
    <property type="match status" value="1"/>
</dbReference>
<proteinExistence type="inferred from homology"/>
<dbReference type="SUPFAM" id="SSF49410">
    <property type="entry name" value="Alpha-macroglobulin receptor domain"/>
    <property type="match status" value="1"/>
</dbReference>
<reference evidence="11" key="1">
    <citation type="submission" date="2024-06" db="EMBL/GenBank/DDBJ databases">
        <authorList>
            <person name="Liu X."/>
            <person name="Lenzi L."/>
            <person name="Haldenby T S."/>
            <person name="Uol C."/>
        </authorList>
    </citation>
    <scope>NUCLEOTIDE SEQUENCE</scope>
</reference>
<evidence type="ECO:0000256" key="2">
    <source>
        <dbReference type="ARBA" id="ARBA00022473"/>
    </source>
</evidence>
<dbReference type="Gene3D" id="2.60.40.10">
    <property type="entry name" value="Immunoglobulins"/>
    <property type="match status" value="1"/>
</dbReference>
<evidence type="ECO:0000256" key="5">
    <source>
        <dbReference type="ARBA" id="ARBA00022737"/>
    </source>
</evidence>
<evidence type="ECO:0000313" key="12">
    <source>
        <dbReference type="Proteomes" id="UP001497525"/>
    </source>
</evidence>
<evidence type="ECO:0000256" key="8">
    <source>
        <dbReference type="SAM" id="SignalP"/>
    </source>
</evidence>
<dbReference type="Gene3D" id="2.10.25.140">
    <property type="match status" value="1"/>
</dbReference>
<dbReference type="InterPro" id="IPR001599">
    <property type="entry name" value="Macroglobln_a2"/>
</dbReference>
<dbReference type="InterPro" id="IPR011626">
    <property type="entry name" value="Alpha-macroglobulin_TED"/>
</dbReference>
<dbReference type="GO" id="GO:0016020">
    <property type="term" value="C:membrane"/>
    <property type="evidence" value="ECO:0007669"/>
    <property type="project" value="InterPro"/>
</dbReference>
<dbReference type="InterPro" id="IPR001774">
    <property type="entry name" value="DSL"/>
</dbReference>
<dbReference type="InterPro" id="IPR000742">
    <property type="entry name" value="EGF"/>
</dbReference>
<dbReference type="InterPro" id="IPR019742">
    <property type="entry name" value="MacrogloblnA2_CS"/>
</dbReference>
<organism evidence="11 12">
    <name type="scientific">Calicophoron daubneyi</name>
    <name type="common">Rumen fluke</name>
    <name type="synonym">Paramphistomum daubneyi</name>
    <dbReference type="NCBI Taxonomy" id="300641"/>
    <lineage>
        <taxon>Eukaryota</taxon>
        <taxon>Metazoa</taxon>
        <taxon>Spiralia</taxon>
        <taxon>Lophotrochozoa</taxon>
        <taxon>Platyhelminthes</taxon>
        <taxon>Trematoda</taxon>
        <taxon>Digenea</taxon>
        <taxon>Plagiorchiida</taxon>
        <taxon>Pronocephalata</taxon>
        <taxon>Paramphistomoidea</taxon>
        <taxon>Paramphistomidae</taxon>
        <taxon>Calicophoron</taxon>
    </lineage>
</organism>
<evidence type="ECO:0000256" key="7">
    <source>
        <dbReference type="ARBA" id="ARBA00023157"/>
    </source>
</evidence>
<protein>
    <recommendedName>
        <fullName evidence="9 10">EGF-like domain-containing protein</fullName>
    </recommendedName>
</protein>
<feature type="signal peptide" evidence="8">
    <location>
        <begin position="1"/>
        <end position="21"/>
    </location>
</feature>
<comment type="similarity">
    <text evidence="1">Belongs to the protease inhibitor I39 (alpha-2-macroglobulin) family.</text>
</comment>
<evidence type="ECO:0000256" key="6">
    <source>
        <dbReference type="ARBA" id="ARBA00022900"/>
    </source>
</evidence>
<dbReference type="PROSITE" id="PS00477">
    <property type="entry name" value="ALPHA_2_MACROGLOBULIN"/>
    <property type="match status" value="1"/>
</dbReference>
<feature type="chain" id="PRO_5043651758" description="EGF-like domain-containing protein" evidence="8">
    <location>
        <begin position="22"/>
        <end position="1734"/>
    </location>
</feature>
<keyword evidence="4" id="KW-0646">Protease inhibitor</keyword>
<name>A0AAV2TWM2_CALDB</name>
<dbReference type="SUPFAM" id="SSF48239">
    <property type="entry name" value="Terpenoid cyclases/Protein prenyltransferases"/>
    <property type="match status" value="1"/>
</dbReference>
<dbReference type="InterPro" id="IPR009048">
    <property type="entry name" value="A-macroglobulin_rcpt-bd"/>
</dbReference>
<dbReference type="Pfam" id="PF01414">
    <property type="entry name" value="DSL"/>
    <property type="match status" value="1"/>
</dbReference>
<keyword evidence="2" id="KW-0217">Developmental protein</keyword>
<dbReference type="InterPro" id="IPR041555">
    <property type="entry name" value="MG3"/>
</dbReference>
<gene>
    <name evidence="11" type="ORF">CDAUBV1_LOCUS15668</name>
</gene>
<keyword evidence="3" id="KW-0245">EGF-like domain</keyword>
<keyword evidence="7" id="KW-1015">Disulfide bond</keyword>
<dbReference type="Gene3D" id="2.60.40.1930">
    <property type="match status" value="2"/>
</dbReference>
<dbReference type="InterPro" id="IPR014756">
    <property type="entry name" value="Ig_E-set"/>
</dbReference>
<dbReference type="Gene3D" id="2.20.130.20">
    <property type="match status" value="1"/>
</dbReference>
<sequence length="1734" mass="191454">MVGRPNIFVLFIILILTGVLTQKSPVTFIKIPTTLYVDQLNVIIITSSSPVTKIKIKTILPNIRRPMTKRVKSKVHTLSGGWFEVKIPYQVPFIPPAYQIIDARLNFTVQQFLTTSTSRSTKTELSQPVKIGHSPRIILSETDKPLYRPGETVRARLVVLDTQFTLPITKPLKLPRKILSVESEEVSSLRRLSNKERARLQRVVYDEISITDASGARVRRWVNATPVEAASLRYTLLPNAALGTWIITARVMGKQEVMKFEVRNYGLPRFRITIDPPSDLMFDSEFTHFSVCATYTDGLPMIGSVRASLCVCPRADSMPIPELILERSKCPRISGYYREERACVSATRRLSSDGCASFDVSTGLLQLKNNSLQKYDLVTLVCAEVVERDTNTKVSRCVYGSGMNYQHFQLKLGFPNTYRTGLPLVGSAQLINPKAWSLYDLEVQITVSEQLDCFHQSYPYLPRVNRLFTTKVKTDVNGLASILIPPINSTYSISVEVIYDPNTNMNTASGDALPIGVLPFPPHRDDGKVRAHATLHHWESTSNVSVQVGLTGRPSSVDCPGEVTLRLIANTPLSAQMIHLETVVRGGHLHNIIPPSSDSDQCQNRDGDLGHYKCENPLGNKIECLPGWQGDDCLRAVCSPNCNPKGGSCGQPNTCICYEGWDGVDCDKCIRRAGCVNGKCVEGNDCVCEPGWEGYNCDQKQQHIQTGTHTNTGENLLAKRQVTSEYSGPPNRTIYERIIRFPIDGQWGPRAEVVLYFYLNTDQLTDVVAGVFTLDNLLNCASPSIVLESESDTPGLRFDRSHSHPGQNITVTLLPKGAVLPTNKGISGVGGQLTDQVCFARISDIALDNFGAAANLLSLQSYATKLEMFDRLGGYRPTVANNVEQAFQSAGLLVSSNTQLQRGRYIGPVCHYGAGQNYLYASTREEAVPPSKPQFGDLFPEVWLFDVFPIRNLGRSSLDNPILGVRENLVVSDTITTWRASAFCTTSSSGLWIPPTQLLTVSLPFSIQLTLPKQLKRYEILYLPVSVFVTGDNQRPTSDTANQCYRIELTAKLNVTEWSPVGARNFSACVCGGEKKIFFLGIQPLLIGKFDVTVEVTASNNSTLCSNRTGQSNRSVTQAEVLKDTVSQQIDVQSEGIPKESTYGDILCLNGDQKTVVRDFNLSIPDGIIPNSLQVYLSYSDEVFGPALLHLDSLISLPTGCGEQNMLLVTSNVYVLSYFHATPGSITERADSLTQRARSNIRIGYERELGFQRNDGSFSTFGEKDEFGSTWLTALVLRVFAKAYKVDSTLFSEFYQFTSQTARFLKQTQNTTGCFYERGRVLYTPMQGGLGSETLRDKDLLLTAYVVSAILEVKKALGERYFTDSATLLANGFKCLQQAIGNMSNASTGLQSVSTYGLAQLAYAHTLYQSNSSTTNTLKQELVKRRQTNAESGSGAVTYWTATNSSQTESSAQITALDVETTSYAYLTLAMLNATNSELLPIIRWLSTKQTSSGGFYSTQDTALALEAISDFARRFGLADNTGSSGPLLVNSRLEPADFELNDVLTEDKSRTANQVLSPYSDPKKIKTSKWTLSTDTSAIGCIAVQTALRYNVPFPNNTVGTFFAIQVTVNQSKPLPKNSRKSIQLNVCLSLPIDQARQSETGMLLITVNMVSGWLSRQDKIMKQIGTNRESLRRAEFAEDGTVYLYFDGFTKNEVNNTDLASILIDQAKPAKISAVDYYAPERTVLAMYTLSS</sequence>
<accession>A0AAV2TWM2</accession>
<dbReference type="GO" id="GO:0005615">
    <property type="term" value="C:extracellular space"/>
    <property type="evidence" value="ECO:0007669"/>
    <property type="project" value="InterPro"/>
</dbReference>
<feature type="domain" description="EGF-like" evidence="9 10">
    <location>
        <begin position="686"/>
        <end position="697"/>
    </location>
</feature>
<dbReference type="EMBL" id="CAXLJL010000711">
    <property type="protein sequence ID" value="CAL5140338.1"/>
    <property type="molecule type" value="Genomic_DNA"/>
</dbReference>
<dbReference type="PROSITE" id="PS01186">
    <property type="entry name" value="EGF_2"/>
    <property type="match status" value="1"/>
</dbReference>
<evidence type="ECO:0000259" key="10">
    <source>
        <dbReference type="PROSITE" id="PS01186"/>
    </source>
</evidence>
<evidence type="ECO:0000313" key="11">
    <source>
        <dbReference type="EMBL" id="CAL5140338.1"/>
    </source>
</evidence>
<dbReference type="InterPro" id="IPR036595">
    <property type="entry name" value="A-macroglobulin_rcpt-bd_sf"/>
</dbReference>
<dbReference type="SMART" id="SM01361">
    <property type="entry name" value="A2M_recep"/>
    <property type="match status" value="1"/>
</dbReference>
<dbReference type="GO" id="GO:0004867">
    <property type="term" value="F:serine-type endopeptidase inhibitor activity"/>
    <property type="evidence" value="ECO:0007669"/>
    <property type="project" value="UniProtKB-KW"/>
</dbReference>
<dbReference type="Gene3D" id="2.60.120.1540">
    <property type="match status" value="1"/>
</dbReference>
<dbReference type="Pfam" id="PF17791">
    <property type="entry name" value="MG3"/>
    <property type="match status" value="1"/>
</dbReference>
<keyword evidence="6" id="KW-0722">Serine protease inhibitor</keyword>
<dbReference type="PROSITE" id="PS00022">
    <property type="entry name" value="EGF_1"/>
    <property type="match status" value="1"/>
</dbReference>
<dbReference type="Gene3D" id="2.60.40.690">
    <property type="entry name" value="Alpha-macroglobulin, receptor-binding domain"/>
    <property type="match status" value="1"/>
</dbReference>
<evidence type="ECO:0000256" key="4">
    <source>
        <dbReference type="ARBA" id="ARBA00022690"/>
    </source>
</evidence>
<dbReference type="Pfam" id="PF07677">
    <property type="entry name" value="A2M_recep"/>
    <property type="match status" value="1"/>
</dbReference>
<dbReference type="Gene3D" id="2.10.25.10">
    <property type="entry name" value="Laminin"/>
    <property type="match status" value="1"/>
</dbReference>
<keyword evidence="8" id="KW-0732">Signal</keyword>
<dbReference type="Gene3D" id="2.60.40.1940">
    <property type="match status" value="1"/>
</dbReference>
<dbReference type="Gene3D" id="1.50.10.20">
    <property type="match status" value="1"/>
</dbReference>
<dbReference type="Pfam" id="PF00207">
    <property type="entry name" value="A2M"/>
    <property type="match status" value="1"/>
</dbReference>
<dbReference type="InterPro" id="IPR050473">
    <property type="entry name" value="A2M/Complement_sys"/>
</dbReference>
<evidence type="ECO:0000259" key="9">
    <source>
        <dbReference type="PROSITE" id="PS00022"/>
    </source>
</evidence>
<evidence type="ECO:0000256" key="3">
    <source>
        <dbReference type="ARBA" id="ARBA00022536"/>
    </source>
</evidence>
<dbReference type="InterPro" id="IPR013783">
    <property type="entry name" value="Ig-like_fold"/>
</dbReference>
<evidence type="ECO:0000256" key="1">
    <source>
        <dbReference type="ARBA" id="ARBA00010952"/>
    </source>
</evidence>
<comment type="caution">
    <text evidence="11">The sequence shown here is derived from an EMBL/GenBank/DDBJ whole genome shotgun (WGS) entry which is preliminary data.</text>
</comment>
<dbReference type="PANTHER" id="PTHR11412:SF171">
    <property type="entry name" value="PREGNANCY ZONE PROTEIN-LIKE PROTEIN"/>
    <property type="match status" value="1"/>
</dbReference>
<dbReference type="SUPFAM" id="SSF81296">
    <property type="entry name" value="E set domains"/>
    <property type="match status" value="1"/>
</dbReference>
<dbReference type="InterPro" id="IPR047565">
    <property type="entry name" value="Alpha-macroglob_thiol-ester_cl"/>
</dbReference>
<keyword evidence="5" id="KW-0677">Repeat</keyword>
<dbReference type="PANTHER" id="PTHR11412">
    <property type="entry name" value="MACROGLOBULIN / COMPLEMENT"/>
    <property type="match status" value="1"/>
</dbReference>
<dbReference type="GO" id="GO:0007154">
    <property type="term" value="P:cell communication"/>
    <property type="evidence" value="ECO:0007669"/>
    <property type="project" value="InterPro"/>
</dbReference>